<proteinExistence type="predicted"/>
<dbReference type="VEuPathDB" id="AmoebaDB:NAEGRDRAFT_54559"/>
<accession>D2W468</accession>
<reference evidence="2 3" key="1">
    <citation type="journal article" date="2010" name="Cell">
        <title>The genome of Naegleria gruberi illuminates early eukaryotic versatility.</title>
        <authorList>
            <person name="Fritz-Laylin L.K."/>
            <person name="Prochnik S.E."/>
            <person name="Ginger M.L."/>
            <person name="Dacks J.B."/>
            <person name="Carpenter M.L."/>
            <person name="Field M.C."/>
            <person name="Kuo A."/>
            <person name="Paredez A."/>
            <person name="Chapman J."/>
            <person name="Pham J."/>
            <person name="Shu S."/>
            <person name="Neupane R."/>
            <person name="Cipriano M."/>
            <person name="Mancuso J."/>
            <person name="Tu H."/>
            <person name="Salamov A."/>
            <person name="Lindquist E."/>
            <person name="Shapiro H."/>
            <person name="Lucas S."/>
            <person name="Grigoriev I.V."/>
            <person name="Cande W.Z."/>
            <person name="Fulton C."/>
            <person name="Rokhsar D.S."/>
            <person name="Dawson S.C."/>
        </authorList>
    </citation>
    <scope>NUCLEOTIDE SEQUENCE [LARGE SCALE GENOMIC DNA]</scope>
    <source>
        <strain evidence="2 3">NEG-M</strain>
    </source>
</reference>
<dbReference type="InParanoid" id="D2W468"/>
<dbReference type="AlphaFoldDB" id="D2W468"/>
<sequence>MARQYYNSNSSNDSGSGDDMMYMTDDEDMFREINSMEDYFSQSQETNTSPGQSDQNYEDIKWEDDPNEDFHGFTTQSDSANVFLCDEWLVVLNQEVDPPLVILSFLKKDEKAPKEKENEEKAKNPLSNQSHASFFANFKPSTMVTLNTNQLPENVRQVSKVTQAQQKPTEDSTSTAEDELAETLSKLNINNTALTTKFDPKKITFTLEKKGSKEVYDLTNPSKEKKSIPSFNPGDVIQFSVKNNNEKEFIEKTNLIVGTTIPIRSIVTFSDKSTGFTQMKETVATSQIVQIPNIRVTNPTCKKKAKIVTIVLFVKFIESGKERIFTTKRRIMVVNK</sequence>
<dbReference type="GeneID" id="8860455"/>
<dbReference type="KEGG" id="ngr:NAEGRDRAFT_54559"/>
<protein>
    <submittedName>
        <fullName evidence="2">Predicted protein</fullName>
    </submittedName>
</protein>
<evidence type="ECO:0000313" key="3">
    <source>
        <dbReference type="Proteomes" id="UP000006671"/>
    </source>
</evidence>
<organism evidence="3">
    <name type="scientific">Naegleria gruberi</name>
    <name type="common">Amoeba</name>
    <dbReference type="NCBI Taxonomy" id="5762"/>
    <lineage>
        <taxon>Eukaryota</taxon>
        <taxon>Discoba</taxon>
        <taxon>Heterolobosea</taxon>
        <taxon>Tetramitia</taxon>
        <taxon>Eutetramitia</taxon>
        <taxon>Vahlkampfiidae</taxon>
        <taxon>Naegleria</taxon>
    </lineage>
</organism>
<dbReference type="Proteomes" id="UP000006671">
    <property type="component" value="Unassembled WGS sequence"/>
</dbReference>
<gene>
    <name evidence="2" type="ORF">NAEGRDRAFT_54559</name>
</gene>
<keyword evidence="3" id="KW-1185">Reference proteome</keyword>
<name>D2W468_NAEGR</name>
<feature type="region of interest" description="Disordered" evidence="1">
    <location>
        <begin position="159"/>
        <end position="179"/>
    </location>
</feature>
<dbReference type="EMBL" id="GG738940">
    <property type="protein sequence ID" value="EFC36121.1"/>
    <property type="molecule type" value="Genomic_DNA"/>
</dbReference>
<evidence type="ECO:0000313" key="2">
    <source>
        <dbReference type="EMBL" id="EFC36121.1"/>
    </source>
</evidence>
<feature type="compositionally biased region" description="Polar residues" evidence="1">
    <location>
        <begin position="159"/>
        <end position="175"/>
    </location>
</feature>
<feature type="compositionally biased region" description="Polar residues" evidence="1">
    <location>
        <begin position="40"/>
        <end position="55"/>
    </location>
</feature>
<feature type="compositionally biased region" description="Low complexity" evidence="1">
    <location>
        <begin position="1"/>
        <end position="23"/>
    </location>
</feature>
<evidence type="ECO:0000256" key="1">
    <source>
        <dbReference type="SAM" id="MobiDB-lite"/>
    </source>
</evidence>
<feature type="region of interest" description="Disordered" evidence="1">
    <location>
        <begin position="1"/>
        <end position="62"/>
    </location>
</feature>
<dbReference type="RefSeq" id="XP_002668865.1">
    <property type="nucleotide sequence ID" value="XM_002668819.1"/>
</dbReference>